<feature type="transmembrane region" description="Helical" evidence="8">
    <location>
        <begin position="953"/>
        <end position="972"/>
    </location>
</feature>
<keyword evidence="4" id="KW-0997">Cell inner membrane</keyword>
<feature type="transmembrane region" description="Helical" evidence="8">
    <location>
        <begin position="984"/>
        <end position="1007"/>
    </location>
</feature>
<dbReference type="SUPFAM" id="SSF82714">
    <property type="entry name" value="Multidrug efflux transporter AcrB TolC docking domain, DN and DC subdomains"/>
    <property type="match status" value="2"/>
</dbReference>
<organism evidence="9 10">
    <name type="scientific">Gimibacter soli</name>
    <dbReference type="NCBI Taxonomy" id="3024400"/>
    <lineage>
        <taxon>Bacteria</taxon>
        <taxon>Pseudomonadati</taxon>
        <taxon>Pseudomonadota</taxon>
        <taxon>Alphaproteobacteria</taxon>
        <taxon>Kordiimonadales</taxon>
        <taxon>Temperatibacteraceae</taxon>
        <taxon>Gimibacter</taxon>
    </lineage>
</organism>
<accession>A0AAF0BFN4</accession>
<keyword evidence="6 8" id="KW-1133">Transmembrane helix</keyword>
<feature type="transmembrane region" description="Helical" evidence="8">
    <location>
        <begin position="387"/>
        <end position="413"/>
    </location>
</feature>
<dbReference type="Proteomes" id="UP001217500">
    <property type="component" value="Chromosome"/>
</dbReference>
<evidence type="ECO:0000256" key="7">
    <source>
        <dbReference type="ARBA" id="ARBA00023136"/>
    </source>
</evidence>
<evidence type="ECO:0000313" key="9">
    <source>
        <dbReference type="EMBL" id="WCL52693.1"/>
    </source>
</evidence>
<dbReference type="AlphaFoldDB" id="A0AAF0BFN4"/>
<feature type="transmembrane region" description="Helical" evidence="8">
    <location>
        <begin position="881"/>
        <end position="901"/>
    </location>
</feature>
<dbReference type="SUPFAM" id="SSF82866">
    <property type="entry name" value="Multidrug efflux transporter AcrB transmembrane domain"/>
    <property type="match status" value="2"/>
</dbReference>
<feature type="transmembrane region" description="Helical" evidence="8">
    <location>
        <begin position="907"/>
        <end position="932"/>
    </location>
</feature>
<dbReference type="PANTHER" id="PTHR32063">
    <property type="match status" value="1"/>
</dbReference>
<feature type="transmembrane region" description="Helical" evidence="8">
    <location>
        <begin position="362"/>
        <end position="381"/>
    </location>
</feature>
<dbReference type="GO" id="GO:0042910">
    <property type="term" value="F:xenobiotic transmembrane transporter activity"/>
    <property type="evidence" value="ECO:0007669"/>
    <property type="project" value="TreeGrafter"/>
</dbReference>
<sequence length="1042" mass="113619">MILSEVSVKRPVFATVISLLLMAFGLLSFSKISVRELPDVDPPIVSISTDYPGANAAVIETRVTQLIENAIAGVAGIKLIESTSRDGQSNIDIEFNLDRDIDAAANDVRDRISRILDNLPEDTQPPEVSKADSDTRPIMYFNLTSPSMDTLQLTDFAERNIVDRLSVVDGVAAIRVTGSSRYAIRIHLSRQAMAARGVTIGDVEAALRSENIELPAGKIESVHRDTIVRINREYTRPEEFNEIVVRLSKDSGQGEFVRLGDIARVELGSERERQEFRGNGNPLVGIAVVKQSTANTVAVAEGVRQEVERIRQTLPESMRLLSSYDSSVFIERAIDEVYFTLTIAMSLVVLVLYLFLGNIRTVIVPAVTVPVCIIASFWALAATDVSINLITLLGLVLAIGLVVDDAIVVLENIYRRVEEGEPGLLAAYNGAKQVGFAVIATTLVLIGVFVPIMFLTGNVGRLFGELAITMSAAVGFSSIVALTLTPMMCSLFVRRRHKKPAFAQFLDRFFAKVQDGYGRTLQSTLAAKPLVILCFVGAFAVIGGLARQVPSELAPIEDRSMLFLNIRSPEGASFDFMRARAREIETQVLPLVEKGELERLLVRVESDGGFGFIVMKPWEERQRSAGEIAEELRQKLEANVPGVRAIPIQTSGLSSSRGGGSDFELVVGANTYEDLGRYRDVLFEAIQKYPGLTNADIDYREDQPQYAVKIDRTRAADMGVSVQTIGSTLETMMGGRRVTTYVNDGEEYDVILQAEAQDREQPMDMTNLYVAAQGEGNQLIPLSNLVRVEEVSGSAALRRFNRVRALTIEGNLAPGYNMGEVLEDMVALVRSEIPDATSIDYKGATREYVEAGSDIYFTFAMALVVVFLILAAQFESFVHPVVIMFTVPLAVMGGLLGLYLAGSTLNIYSQIGLIMLIGLAAKNGILIVEFANQLRDEGLEIRDALIGASKLRLRPILMTSLSTAMGAVPLMFASGAGSASRQTIGVVVFGGVIVSTIFTLYIVPVFYDMLAKYTKSPGFVAEKLKKQQHEEEGGTPTGAPAE</sequence>
<dbReference type="SUPFAM" id="SSF82693">
    <property type="entry name" value="Multidrug efflux transporter AcrB pore domain, PN1, PN2, PC1 and PC2 subdomains"/>
    <property type="match status" value="3"/>
</dbReference>
<evidence type="ECO:0000313" key="10">
    <source>
        <dbReference type="Proteomes" id="UP001217500"/>
    </source>
</evidence>
<dbReference type="PRINTS" id="PR00702">
    <property type="entry name" value="ACRIFLAVINRP"/>
</dbReference>
<evidence type="ECO:0000256" key="8">
    <source>
        <dbReference type="SAM" id="Phobius"/>
    </source>
</evidence>
<keyword evidence="10" id="KW-1185">Reference proteome</keyword>
<dbReference type="InterPro" id="IPR001036">
    <property type="entry name" value="Acrflvin-R"/>
</dbReference>
<dbReference type="FunFam" id="1.20.1640.10:FF:000001">
    <property type="entry name" value="Efflux pump membrane transporter"/>
    <property type="match status" value="1"/>
</dbReference>
<protein>
    <submittedName>
        <fullName evidence="9">Efflux RND transporter permease subunit</fullName>
    </submittedName>
</protein>
<keyword evidence="7 8" id="KW-0472">Membrane</keyword>
<evidence type="ECO:0000256" key="4">
    <source>
        <dbReference type="ARBA" id="ARBA00022519"/>
    </source>
</evidence>
<evidence type="ECO:0000256" key="2">
    <source>
        <dbReference type="ARBA" id="ARBA00022448"/>
    </source>
</evidence>
<dbReference type="Gene3D" id="3.30.70.1440">
    <property type="entry name" value="Multidrug efflux transporter AcrB pore domain"/>
    <property type="match status" value="1"/>
</dbReference>
<keyword evidence="5 8" id="KW-0812">Transmembrane</keyword>
<gene>
    <name evidence="9" type="ORF">PH603_09095</name>
</gene>
<keyword evidence="2" id="KW-0813">Transport</keyword>
<dbReference type="GO" id="GO:0005886">
    <property type="term" value="C:plasma membrane"/>
    <property type="evidence" value="ECO:0007669"/>
    <property type="project" value="UniProtKB-SubCell"/>
</dbReference>
<comment type="subcellular location">
    <subcellularLocation>
        <location evidence="1">Cell inner membrane</location>
        <topology evidence="1">Multi-pass membrane protein</topology>
    </subcellularLocation>
</comment>
<dbReference type="Pfam" id="PF00873">
    <property type="entry name" value="ACR_tran"/>
    <property type="match status" value="1"/>
</dbReference>
<dbReference type="PANTHER" id="PTHR32063:SF14">
    <property type="entry name" value="BLL4319 PROTEIN"/>
    <property type="match status" value="1"/>
</dbReference>
<proteinExistence type="predicted"/>
<dbReference type="Gene3D" id="3.30.2090.10">
    <property type="entry name" value="Multidrug efflux transporter AcrB TolC docking domain, DN and DC subdomains"/>
    <property type="match status" value="2"/>
</dbReference>
<dbReference type="Gene3D" id="3.30.70.1430">
    <property type="entry name" value="Multidrug efflux transporter AcrB pore domain"/>
    <property type="match status" value="2"/>
</dbReference>
<feature type="transmembrane region" description="Helical" evidence="8">
    <location>
        <begin position="337"/>
        <end position="355"/>
    </location>
</feature>
<dbReference type="KEGG" id="gso:PH603_09095"/>
<name>A0AAF0BFN4_9PROT</name>
<feature type="transmembrane region" description="Helical" evidence="8">
    <location>
        <begin position="466"/>
        <end position="493"/>
    </location>
</feature>
<evidence type="ECO:0000256" key="6">
    <source>
        <dbReference type="ARBA" id="ARBA00022989"/>
    </source>
</evidence>
<dbReference type="InterPro" id="IPR027463">
    <property type="entry name" value="AcrB_DN_DC_subdom"/>
</dbReference>
<dbReference type="Gene3D" id="3.30.70.1320">
    <property type="entry name" value="Multidrug efflux transporter AcrB pore domain like"/>
    <property type="match status" value="1"/>
</dbReference>
<keyword evidence="3" id="KW-1003">Cell membrane</keyword>
<reference evidence="9" key="1">
    <citation type="submission" date="2023-01" db="EMBL/GenBank/DDBJ databases">
        <title>The genome sequence of Kordiimonadaceae bacterium 6D33.</title>
        <authorList>
            <person name="Liu Y."/>
        </authorList>
    </citation>
    <scope>NUCLEOTIDE SEQUENCE</scope>
    <source>
        <strain evidence="9">6D33</strain>
    </source>
</reference>
<evidence type="ECO:0000256" key="3">
    <source>
        <dbReference type="ARBA" id="ARBA00022475"/>
    </source>
</evidence>
<dbReference type="Gene3D" id="1.20.1640.10">
    <property type="entry name" value="Multidrug efflux transporter AcrB transmembrane domain"/>
    <property type="match status" value="2"/>
</dbReference>
<feature type="transmembrane region" description="Helical" evidence="8">
    <location>
        <begin position="434"/>
        <end position="454"/>
    </location>
</feature>
<evidence type="ECO:0000256" key="5">
    <source>
        <dbReference type="ARBA" id="ARBA00022692"/>
    </source>
</evidence>
<dbReference type="EMBL" id="CP116805">
    <property type="protein sequence ID" value="WCL52693.1"/>
    <property type="molecule type" value="Genomic_DNA"/>
</dbReference>
<feature type="transmembrane region" description="Helical" evidence="8">
    <location>
        <begin position="855"/>
        <end position="874"/>
    </location>
</feature>
<feature type="transmembrane region" description="Helical" evidence="8">
    <location>
        <begin position="12"/>
        <end position="29"/>
    </location>
</feature>
<dbReference type="RefSeq" id="WP_289502033.1">
    <property type="nucleotide sequence ID" value="NZ_CP116805.1"/>
</dbReference>
<feature type="transmembrane region" description="Helical" evidence="8">
    <location>
        <begin position="525"/>
        <end position="546"/>
    </location>
</feature>
<evidence type="ECO:0000256" key="1">
    <source>
        <dbReference type="ARBA" id="ARBA00004429"/>
    </source>
</evidence>